<protein>
    <submittedName>
        <fullName evidence="1">Uncharacterized protein</fullName>
    </submittedName>
</protein>
<organism evidence="1 2">
    <name type="scientific">Adiantum capillus-veneris</name>
    <name type="common">Maidenhair fern</name>
    <dbReference type="NCBI Taxonomy" id="13818"/>
    <lineage>
        <taxon>Eukaryota</taxon>
        <taxon>Viridiplantae</taxon>
        <taxon>Streptophyta</taxon>
        <taxon>Embryophyta</taxon>
        <taxon>Tracheophyta</taxon>
        <taxon>Polypodiopsida</taxon>
        <taxon>Polypodiidae</taxon>
        <taxon>Polypodiales</taxon>
        <taxon>Pteridineae</taxon>
        <taxon>Pteridaceae</taxon>
        <taxon>Vittarioideae</taxon>
        <taxon>Adiantum</taxon>
    </lineage>
</organism>
<sequence>MPVMAIELAKERKKNDQHLAPMRRLRLQRLASGMMDDASTTPLRYSEQKQLGCSTAFTALQHLPSVAPFVPTQFSSKKGLHNAASILTGMNPTYRTSITSTAACCLLSIDAIPPLSPNSTVLHKQASSLCKPLQLVR</sequence>
<accession>A0A9D4ZID9</accession>
<proteinExistence type="predicted"/>
<evidence type="ECO:0000313" key="1">
    <source>
        <dbReference type="EMBL" id="KAI5075052.1"/>
    </source>
</evidence>
<dbReference type="EMBL" id="JABFUD020000010">
    <property type="protein sequence ID" value="KAI5075052.1"/>
    <property type="molecule type" value="Genomic_DNA"/>
</dbReference>
<keyword evidence="2" id="KW-1185">Reference proteome</keyword>
<reference evidence="1" key="1">
    <citation type="submission" date="2021-01" db="EMBL/GenBank/DDBJ databases">
        <title>Adiantum capillus-veneris genome.</title>
        <authorList>
            <person name="Fang Y."/>
            <person name="Liao Q."/>
        </authorList>
    </citation>
    <scope>NUCLEOTIDE SEQUENCE</scope>
    <source>
        <strain evidence="1">H3</strain>
        <tissue evidence="1">Leaf</tissue>
    </source>
</reference>
<dbReference type="Proteomes" id="UP000886520">
    <property type="component" value="Chromosome 10"/>
</dbReference>
<comment type="caution">
    <text evidence="1">The sequence shown here is derived from an EMBL/GenBank/DDBJ whole genome shotgun (WGS) entry which is preliminary data.</text>
</comment>
<name>A0A9D4ZID9_ADICA</name>
<dbReference type="AlphaFoldDB" id="A0A9D4ZID9"/>
<evidence type="ECO:0000313" key="2">
    <source>
        <dbReference type="Proteomes" id="UP000886520"/>
    </source>
</evidence>
<gene>
    <name evidence="1" type="ORF">GOP47_0011013</name>
</gene>